<organism evidence="1">
    <name type="scientific">Arundo donax</name>
    <name type="common">Giant reed</name>
    <name type="synonym">Donax arundinaceus</name>
    <dbReference type="NCBI Taxonomy" id="35708"/>
    <lineage>
        <taxon>Eukaryota</taxon>
        <taxon>Viridiplantae</taxon>
        <taxon>Streptophyta</taxon>
        <taxon>Embryophyta</taxon>
        <taxon>Tracheophyta</taxon>
        <taxon>Spermatophyta</taxon>
        <taxon>Magnoliopsida</taxon>
        <taxon>Liliopsida</taxon>
        <taxon>Poales</taxon>
        <taxon>Poaceae</taxon>
        <taxon>PACMAD clade</taxon>
        <taxon>Arundinoideae</taxon>
        <taxon>Arundineae</taxon>
        <taxon>Arundo</taxon>
    </lineage>
</organism>
<accession>A0A0A9B6F9</accession>
<name>A0A0A9B6F9_ARUDO</name>
<evidence type="ECO:0000313" key="1">
    <source>
        <dbReference type="EMBL" id="JAD58951.1"/>
    </source>
</evidence>
<protein>
    <submittedName>
        <fullName evidence="1">Uncharacterized protein</fullName>
    </submittedName>
</protein>
<sequence>MACVMFHAHQIIALHILNCIVSLFSTTKYVGKEQ</sequence>
<dbReference type="AlphaFoldDB" id="A0A0A9B6F9"/>
<proteinExistence type="predicted"/>
<reference evidence="1" key="1">
    <citation type="submission" date="2014-09" db="EMBL/GenBank/DDBJ databases">
        <authorList>
            <person name="Magalhaes I.L.F."/>
            <person name="Oliveira U."/>
            <person name="Santos F.R."/>
            <person name="Vidigal T.H.D.A."/>
            <person name="Brescovit A.D."/>
            <person name="Santos A.J."/>
        </authorList>
    </citation>
    <scope>NUCLEOTIDE SEQUENCE</scope>
    <source>
        <tissue evidence="1">Shoot tissue taken approximately 20 cm above the soil surface</tissue>
    </source>
</reference>
<dbReference type="EMBL" id="GBRH01238944">
    <property type="protein sequence ID" value="JAD58951.1"/>
    <property type="molecule type" value="Transcribed_RNA"/>
</dbReference>
<reference evidence="1" key="2">
    <citation type="journal article" date="2015" name="Data Brief">
        <title>Shoot transcriptome of the giant reed, Arundo donax.</title>
        <authorList>
            <person name="Barrero R.A."/>
            <person name="Guerrero F.D."/>
            <person name="Moolhuijzen P."/>
            <person name="Goolsby J.A."/>
            <person name="Tidwell J."/>
            <person name="Bellgard S.E."/>
            <person name="Bellgard M.I."/>
        </authorList>
    </citation>
    <scope>NUCLEOTIDE SEQUENCE</scope>
    <source>
        <tissue evidence="1">Shoot tissue taken approximately 20 cm above the soil surface</tissue>
    </source>
</reference>